<name>A0A0M0F6U5_CELCE</name>
<accession>A0A0M0F6U5</accession>
<evidence type="ECO:0000313" key="3">
    <source>
        <dbReference type="Proteomes" id="UP000037387"/>
    </source>
</evidence>
<protein>
    <submittedName>
        <fullName evidence="2">Uncharacterized protein</fullName>
    </submittedName>
</protein>
<keyword evidence="3" id="KW-1185">Reference proteome</keyword>
<dbReference type="PATRIC" id="fig|1350482.3.peg.2058"/>
<keyword evidence="1" id="KW-0812">Transmembrane</keyword>
<dbReference type="Proteomes" id="UP000037387">
    <property type="component" value="Unassembled WGS sequence"/>
</dbReference>
<evidence type="ECO:0000313" key="2">
    <source>
        <dbReference type="EMBL" id="KON73309.1"/>
    </source>
</evidence>
<keyword evidence="1" id="KW-0472">Membrane</keyword>
<evidence type="ECO:0000256" key="1">
    <source>
        <dbReference type="SAM" id="Phobius"/>
    </source>
</evidence>
<dbReference type="EMBL" id="ATNL01000008">
    <property type="protein sequence ID" value="KON73309.1"/>
    <property type="molecule type" value="Genomic_DNA"/>
</dbReference>
<keyword evidence="1" id="KW-1133">Transmembrane helix</keyword>
<dbReference type="AlphaFoldDB" id="A0A0M0F6U5"/>
<organism evidence="2 3">
    <name type="scientific">Cellulosimicrobium cellulans F16</name>
    <dbReference type="NCBI Taxonomy" id="1350482"/>
    <lineage>
        <taxon>Bacteria</taxon>
        <taxon>Bacillati</taxon>
        <taxon>Actinomycetota</taxon>
        <taxon>Actinomycetes</taxon>
        <taxon>Micrococcales</taxon>
        <taxon>Promicromonosporaceae</taxon>
        <taxon>Cellulosimicrobium</taxon>
    </lineage>
</organism>
<feature type="transmembrane region" description="Helical" evidence="1">
    <location>
        <begin position="39"/>
        <end position="55"/>
    </location>
</feature>
<sequence length="196" mass="19893">MRSRARHDPDEVVRVRTPVASGTIADVGRRARNTRSGSVLGHVLVLVVVLGTTAGCTVSRQDPGQATAAVADALTQAGSAVETTRLTVRLLDDDRVTTPVADAAVLDQVRVLQESTTALTTLVPPDDVSSAQRDAGLVAVAGATREVVAARAWVAREAGGDLSEAGAVPLTASELEADLARAADDVGTALALAGGA</sequence>
<reference evidence="2 3" key="1">
    <citation type="journal article" date="2015" name="Sci. Rep.">
        <title>Functional and structural properties of a novel cellulosome-like multienzyme complex: efficient glycoside hydrolysis of water-insoluble 7-xylosyl-10-deacetylpaclitaxel.</title>
        <authorList>
            <person name="Dou T.Y."/>
            <person name="Luan H.W."/>
            <person name="Ge G.B."/>
            <person name="Dong M.M."/>
            <person name="Zou H.F."/>
            <person name="He Y.Q."/>
            <person name="Cui P."/>
            <person name="Wang J.Y."/>
            <person name="Hao D.C."/>
            <person name="Yang S.L."/>
            <person name="Yang L."/>
        </authorList>
    </citation>
    <scope>NUCLEOTIDE SEQUENCE [LARGE SCALE GENOMIC DNA]</scope>
    <source>
        <strain evidence="2 3">F16</strain>
    </source>
</reference>
<gene>
    <name evidence="2" type="ORF">M768_10235</name>
</gene>
<comment type="caution">
    <text evidence="2">The sequence shown here is derived from an EMBL/GenBank/DDBJ whole genome shotgun (WGS) entry which is preliminary data.</text>
</comment>
<proteinExistence type="predicted"/>